<name>A0A5B7T284_9LACO</name>
<dbReference type="RefSeq" id="WP_083484636.1">
    <property type="nucleotide sequence ID" value="NZ_CP040736.1"/>
</dbReference>
<dbReference type="AlphaFoldDB" id="A0A5B7T284"/>
<accession>A0A5B7T284</accession>
<dbReference type="KEGG" id="lft:FG051_04755"/>
<evidence type="ECO:0000313" key="2">
    <source>
        <dbReference type="Proteomes" id="UP000310673"/>
    </source>
</evidence>
<dbReference type="InterPro" id="IPR023164">
    <property type="entry name" value="YqgQ-like_sf"/>
</dbReference>
<dbReference type="EMBL" id="CP040736">
    <property type="protein sequence ID" value="QCX24452.1"/>
    <property type="molecule type" value="Genomic_DNA"/>
</dbReference>
<gene>
    <name evidence="1" type="ORF">FG051_04755</name>
</gene>
<protein>
    <submittedName>
        <fullName evidence="1">DUF910 family protein</fullName>
    </submittedName>
</protein>
<organism evidence="1 2">
    <name type="scientific">Companilactobacillus futsaii</name>
    <dbReference type="NCBI Taxonomy" id="938155"/>
    <lineage>
        <taxon>Bacteria</taxon>
        <taxon>Bacillati</taxon>
        <taxon>Bacillota</taxon>
        <taxon>Bacilli</taxon>
        <taxon>Lactobacillales</taxon>
        <taxon>Lactobacillaceae</taxon>
        <taxon>Companilactobacillus</taxon>
    </lineage>
</organism>
<evidence type="ECO:0000313" key="1">
    <source>
        <dbReference type="EMBL" id="QCX24452.1"/>
    </source>
</evidence>
<dbReference type="InterPro" id="IPR009256">
    <property type="entry name" value="YqgQ-like"/>
</dbReference>
<dbReference type="Gene3D" id="1.10.287.760">
    <property type="entry name" value="YqgQ-like"/>
    <property type="match status" value="1"/>
</dbReference>
<dbReference type="Pfam" id="PF06014">
    <property type="entry name" value="YqgQ-like"/>
    <property type="match status" value="1"/>
</dbReference>
<reference evidence="1 2" key="1">
    <citation type="submission" date="2019-05" db="EMBL/GenBank/DDBJ databases">
        <title>Genome Sequence of Lactobacillus futsaii Y97, a Potential Probiotic Strain Isolated from the Futsai of Taiwan.</title>
        <authorList>
            <person name="Du X."/>
        </authorList>
    </citation>
    <scope>NUCLEOTIDE SEQUENCE [LARGE SCALE GENOMIC DNA]</scope>
    <source>
        <strain evidence="1 2">Y97</strain>
    </source>
</reference>
<dbReference type="Proteomes" id="UP000310673">
    <property type="component" value="Chromosome"/>
</dbReference>
<sequence>MDNKMSFTTLYDVQQLLKRFGTFVHLGKRLWDIELMFIEVKRLYEDGLIDKKTFISAQLVLKREHRKEEEKDRSK</sequence>
<proteinExistence type="predicted"/>
<dbReference type="SUPFAM" id="SSF158379">
    <property type="entry name" value="YqgQ-like"/>
    <property type="match status" value="1"/>
</dbReference>